<protein>
    <submittedName>
        <fullName evidence="1">Uncharacterized protein</fullName>
    </submittedName>
</protein>
<reference evidence="1 2" key="1">
    <citation type="submission" date="2024-04" db="EMBL/GenBank/DDBJ databases">
        <title>genome sequences of Mucor flavus KT1a and Helicostylum pulchrum KT1b strains isolated from the surface of a dry-aged beef.</title>
        <authorList>
            <person name="Toyotome T."/>
            <person name="Hosono M."/>
            <person name="Torimaru M."/>
            <person name="Fukuda K."/>
            <person name="Mikami N."/>
        </authorList>
    </citation>
    <scope>NUCLEOTIDE SEQUENCE [LARGE SCALE GENOMIC DNA]</scope>
    <source>
        <strain evidence="1 2">KT1a</strain>
    </source>
</reference>
<name>A0ABP9YYX9_9FUNG</name>
<evidence type="ECO:0000313" key="1">
    <source>
        <dbReference type="EMBL" id="GAA5812070.1"/>
    </source>
</evidence>
<accession>A0ABP9YYX9</accession>
<comment type="caution">
    <text evidence="1">The sequence shown here is derived from an EMBL/GenBank/DDBJ whole genome shotgun (WGS) entry which is preliminary data.</text>
</comment>
<dbReference type="EMBL" id="BAABUK010000012">
    <property type="protein sequence ID" value="GAA5812070.1"/>
    <property type="molecule type" value="Genomic_DNA"/>
</dbReference>
<evidence type="ECO:0000313" key="2">
    <source>
        <dbReference type="Proteomes" id="UP001473302"/>
    </source>
</evidence>
<gene>
    <name evidence="1" type="ORF">MFLAVUS_005519</name>
</gene>
<organism evidence="1 2">
    <name type="scientific">Mucor flavus</name>
    <dbReference type="NCBI Taxonomy" id="439312"/>
    <lineage>
        <taxon>Eukaryota</taxon>
        <taxon>Fungi</taxon>
        <taxon>Fungi incertae sedis</taxon>
        <taxon>Mucoromycota</taxon>
        <taxon>Mucoromycotina</taxon>
        <taxon>Mucoromycetes</taxon>
        <taxon>Mucorales</taxon>
        <taxon>Mucorineae</taxon>
        <taxon>Mucoraceae</taxon>
        <taxon>Mucor</taxon>
    </lineage>
</organism>
<proteinExistence type="predicted"/>
<dbReference type="Proteomes" id="UP001473302">
    <property type="component" value="Unassembled WGS sequence"/>
</dbReference>
<sequence>MKNSLLKIKALSSFLRDVTFKAQVSVNYYILKHSKDLSNDIFKQNFWYFVYRVVYKKLSVEDLQKQYFKMPSLADTWNELNNREGVKLTVAINAFPAAKVSAVKYLVYQFILDEVFSSQPTTVEVPDDILPPTEQDDKHKIQSLIANLTLEIRNRLPSFPILAAAKEYGSKTVMTNRYSEISIQQEFDIEFSALDIFSESFETFYQTKVYFNKVEVPVTRSWFQRAVSTVTETAESVSHVIIG</sequence>
<keyword evidence="2" id="KW-1185">Reference proteome</keyword>